<dbReference type="EMBL" id="CP152276">
    <property type="protein sequence ID" value="XAE41679.1"/>
    <property type="molecule type" value="Genomic_DNA"/>
</dbReference>
<protein>
    <submittedName>
        <fullName evidence="2">Uncharacterized protein</fullName>
    </submittedName>
</protein>
<keyword evidence="1" id="KW-0472">Membrane</keyword>
<feature type="transmembrane region" description="Helical" evidence="1">
    <location>
        <begin position="24"/>
        <end position="44"/>
    </location>
</feature>
<dbReference type="Proteomes" id="UP001449795">
    <property type="component" value="Chromosome"/>
</dbReference>
<accession>A0ABZ3D261</accession>
<evidence type="ECO:0000313" key="3">
    <source>
        <dbReference type="Proteomes" id="UP001449795"/>
    </source>
</evidence>
<keyword evidence="1" id="KW-1133">Transmembrane helix</keyword>
<organism evidence="2 3">
    <name type="scientific">Nguyenibacter vanlangensis</name>
    <dbReference type="NCBI Taxonomy" id="1216886"/>
    <lineage>
        <taxon>Bacteria</taxon>
        <taxon>Pseudomonadati</taxon>
        <taxon>Pseudomonadota</taxon>
        <taxon>Alphaproteobacteria</taxon>
        <taxon>Acetobacterales</taxon>
        <taxon>Acetobacteraceae</taxon>
        <taxon>Nguyenibacter</taxon>
    </lineage>
</organism>
<proteinExistence type="predicted"/>
<evidence type="ECO:0000256" key="1">
    <source>
        <dbReference type="SAM" id="Phobius"/>
    </source>
</evidence>
<dbReference type="RefSeq" id="WP_342627556.1">
    <property type="nucleotide sequence ID" value="NZ_CP152276.1"/>
</dbReference>
<evidence type="ECO:0000313" key="2">
    <source>
        <dbReference type="EMBL" id="XAE41679.1"/>
    </source>
</evidence>
<gene>
    <name evidence="2" type="ORF">AAC691_15490</name>
</gene>
<reference evidence="2 3" key="1">
    <citation type="submission" date="2024-04" db="EMBL/GenBank/DDBJ databases">
        <title>Complete genome sequence of Nguyenibacter vanlangesis HBCM-1154, a strain capable of nitrogen fixation, IAA production, and phosphorus solubilization isolated from sugarcane soil.</title>
        <authorList>
            <person name="MY HANH P."/>
        </authorList>
    </citation>
    <scope>NUCLEOTIDE SEQUENCE [LARGE SCALE GENOMIC DNA]</scope>
    <source>
        <strain evidence="2 3">HBCM 1154</strain>
    </source>
</reference>
<keyword evidence="3" id="KW-1185">Reference proteome</keyword>
<keyword evidence="1" id="KW-0812">Transmembrane</keyword>
<name>A0ABZ3D261_9PROT</name>
<sequence>MIQQYSALIIMFWSGHRLLKGHDGLFGGAIYFVMMLATISIWFADTSLPQFVPVREATLCGAFATLATYKGVLRKWRG</sequence>